<comment type="caution">
    <text evidence="1">The sequence shown here is derived from an EMBL/GenBank/DDBJ whole genome shotgun (WGS) entry which is preliminary data.</text>
</comment>
<dbReference type="EMBL" id="JARNBH010000002">
    <property type="protein sequence ID" value="MEC0272050.1"/>
    <property type="molecule type" value="Genomic_DNA"/>
</dbReference>
<accession>A0AAW9N9W9</accession>
<dbReference type="Proteomes" id="UP001307168">
    <property type="component" value="Unassembled WGS sequence"/>
</dbReference>
<protein>
    <submittedName>
        <fullName evidence="1">Uncharacterized protein</fullName>
    </submittedName>
</protein>
<evidence type="ECO:0000313" key="2">
    <source>
        <dbReference type="Proteomes" id="UP001307168"/>
    </source>
</evidence>
<gene>
    <name evidence="1" type="ORF">P4706_02975</name>
</gene>
<name>A0AAW9N9W9_9BACI</name>
<dbReference type="AlphaFoldDB" id="A0AAW9N9W9"/>
<reference evidence="1 2" key="1">
    <citation type="submission" date="2023-03" db="EMBL/GenBank/DDBJ databases">
        <title>Bacillus Genome Sequencing.</title>
        <authorList>
            <person name="Dunlap C."/>
        </authorList>
    </citation>
    <scope>NUCLEOTIDE SEQUENCE [LARGE SCALE GENOMIC DNA]</scope>
    <source>
        <strain evidence="1 2">B-41290</strain>
    </source>
</reference>
<proteinExistence type="predicted"/>
<keyword evidence="2" id="KW-1185">Reference proteome</keyword>
<organism evidence="1 2">
    <name type="scientific">Peribacillus castrilensis</name>
    <dbReference type="NCBI Taxonomy" id="2897690"/>
    <lineage>
        <taxon>Bacteria</taxon>
        <taxon>Bacillati</taxon>
        <taxon>Bacillota</taxon>
        <taxon>Bacilli</taxon>
        <taxon>Bacillales</taxon>
        <taxon>Bacillaceae</taxon>
        <taxon>Peribacillus</taxon>
    </lineage>
</organism>
<sequence>MAPPTPDTVTATHAIQPNFIIIESAYIFKNNRNANFDIRFMLSISAEDNGDSILCGVYFNVINVEWGGSSERVGL</sequence>
<evidence type="ECO:0000313" key="1">
    <source>
        <dbReference type="EMBL" id="MEC0272050.1"/>
    </source>
</evidence>
<dbReference type="RefSeq" id="WP_367406083.1">
    <property type="nucleotide sequence ID" value="NZ_JARNBH010000002.1"/>
</dbReference>